<protein>
    <submittedName>
        <fullName evidence="2">Uncharacterized protein</fullName>
    </submittedName>
</protein>
<dbReference type="HOGENOM" id="CLU_2238474_0_0_1"/>
<dbReference type="RefSeq" id="XP_013239728.1">
    <property type="nucleotide sequence ID" value="XM_013384274.1"/>
</dbReference>
<proteinExistence type="predicted"/>
<name>A0A066V8Q9_TILAU</name>
<gene>
    <name evidence="2" type="ORF">K437DRAFT_85196</name>
</gene>
<reference evidence="2 3" key="1">
    <citation type="submission" date="2014-05" db="EMBL/GenBank/DDBJ databases">
        <title>Draft genome sequence of a rare smut relative, Tilletiaria anomala UBC 951.</title>
        <authorList>
            <consortium name="DOE Joint Genome Institute"/>
            <person name="Toome M."/>
            <person name="Kuo A."/>
            <person name="Henrissat B."/>
            <person name="Lipzen A."/>
            <person name="Tritt A."/>
            <person name="Yoshinaga Y."/>
            <person name="Zane M."/>
            <person name="Barry K."/>
            <person name="Grigoriev I.V."/>
            <person name="Spatafora J.W."/>
            <person name="Aimea M.C."/>
        </authorList>
    </citation>
    <scope>NUCLEOTIDE SEQUENCE [LARGE SCALE GENOMIC DNA]</scope>
    <source>
        <strain evidence="2 3">UBC 951</strain>
    </source>
</reference>
<organism evidence="2 3">
    <name type="scientific">Tilletiaria anomala (strain ATCC 24038 / CBS 436.72 / UBC 951)</name>
    <dbReference type="NCBI Taxonomy" id="1037660"/>
    <lineage>
        <taxon>Eukaryota</taxon>
        <taxon>Fungi</taxon>
        <taxon>Dikarya</taxon>
        <taxon>Basidiomycota</taxon>
        <taxon>Ustilaginomycotina</taxon>
        <taxon>Exobasidiomycetes</taxon>
        <taxon>Georgefischeriales</taxon>
        <taxon>Tilletiariaceae</taxon>
        <taxon>Tilletiaria</taxon>
    </lineage>
</organism>
<dbReference type="Proteomes" id="UP000027361">
    <property type="component" value="Unassembled WGS sequence"/>
</dbReference>
<keyword evidence="1" id="KW-0812">Transmembrane</keyword>
<feature type="transmembrane region" description="Helical" evidence="1">
    <location>
        <begin position="44"/>
        <end position="65"/>
    </location>
</feature>
<dbReference type="GeneID" id="25267875"/>
<dbReference type="EMBL" id="JMSN01000246">
    <property type="protein sequence ID" value="KDN34985.1"/>
    <property type="molecule type" value="Genomic_DNA"/>
</dbReference>
<sequence>MASRETGRMVVAGVSKLSSTQGSGGRSVCMCISSIQHTSARVQLCLSLVSISIITISVAVVVVVFDFEGVRVSVVHSAESCCRVSVRPTHVTPHPVSAARTDRQA</sequence>
<evidence type="ECO:0000256" key="1">
    <source>
        <dbReference type="SAM" id="Phobius"/>
    </source>
</evidence>
<evidence type="ECO:0000313" key="2">
    <source>
        <dbReference type="EMBL" id="KDN34985.1"/>
    </source>
</evidence>
<keyword evidence="1" id="KW-0472">Membrane</keyword>
<keyword evidence="3" id="KW-1185">Reference proteome</keyword>
<keyword evidence="1" id="KW-1133">Transmembrane helix</keyword>
<accession>A0A066V8Q9</accession>
<comment type="caution">
    <text evidence="2">The sequence shown here is derived from an EMBL/GenBank/DDBJ whole genome shotgun (WGS) entry which is preliminary data.</text>
</comment>
<dbReference type="AlphaFoldDB" id="A0A066V8Q9"/>
<dbReference type="InParanoid" id="A0A066V8Q9"/>
<evidence type="ECO:0000313" key="3">
    <source>
        <dbReference type="Proteomes" id="UP000027361"/>
    </source>
</evidence>